<dbReference type="Pfam" id="PF20446">
    <property type="entry name" value="ABC_N"/>
    <property type="match status" value="1"/>
</dbReference>
<dbReference type="SUPFAM" id="SSF52540">
    <property type="entry name" value="P-loop containing nucleoside triphosphate hydrolases"/>
    <property type="match status" value="1"/>
</dbReference>
<evidence type="ECO:0000259" key="2">
    <source>
        <dbReference type="Pfam" id="PF09818"/>
    </source>
</evidence>
<dbReference type="EMBL" id="CP063989">
    <property type="protein sequence ID" value="QPL05688.1"/>
    <property type="molecule type" value="Genomic_DNA"/>
</dbReference>
<dbReference type="KEGG" id="arep:ID810_01480"/>
<evidence type="ECO:0000259" key="3">
    <source>
        <dbReference type="Pfam" id="PF20446"/>
    </source>
</evidence>
<proteinExistence type="predicted"/>
<keyword evidence="6" id="KW-1185">Reference proteome</keyword>
<name>A0A7T0LM55_9ACTO</name>
<feature type="domain" description="ATPase of the ABC class C-terminal" evidence="2">
    <location>
        <begin position="227"/>
        <end position="496"/>
    </location>
</feature>
<protein>
    <submittedName>
        <fullName evidence="5">ABC-ATPase domain-containing protein</fullName>
    </submittedName>
</protein>
<dbReference type="InterPro" id="IPR019195">
    <property type="entry name" value="ABC_ATPase_put"/>
</dbReference>
<feature type="region of interest" description="Disordered" evidence="1">
    <location>
        <begin position="497"/>
        <end position="522"/>
    </location>
</feature>
<dbReference type="RefSeq" id="WP_188232551.1">
    <property type="nucleotide sequence ID" value="NZ_CP063989.1"/>
</dbReference>
<dbReference type="InterPro" id="IPR049069">
    <property type="entry name" value="MRB1590-like_C"/>
</dbReference>
<dbReference type="InterPro" id="IPR046833">
    <property type="entry name" value="ABC_N"/>
</dbReference>
<feature type="domain" description="ATPase of the ABC class N-terminal" evidence="3">
    <location>
        <begin position="61"/>
        <end position="213"/>
    </location>
</feature>
<evidence type="ECO:0000256" key="1">
    <source>
        <dbReference type="SAM" id="MobiDB-lite"/>
    </source>
</evidence>
<evidence type="ECO:0000259" key="4">
    <source>
        <dbReference type="Pfam" id="PF21117"/>
    </source>
</evidence>
<evidence type="ECO:0000313" key="5">
    <source>
        <dbReference type="EMBL" id="QPL05688.1"/>
    </source>
</evidence>
<feature type="domain" description="MRB1590-like C-terminal" evidence="4">
    <location>
        <begin position="522"/>
        <end position="618"/>
    </location>
</feature>
<organism evidence="5 6">
    <name type="scientific">Actinomyces respiraculi</name>
    <dbReference type="NCBI Taxonomy" id="2744574"/>
    <lineage>
        <taxon>Bacteria</taxon>
        <taxon>Bacillati</taxon>
        <taxon>Actinomycetota</taxon>
        <taxon>Actinomycetes</taxon>
        <taxon>Actinomycetales</taxon>
        <taxon>Actinomycetaceae</taxon>
        <taxon>Actinomyces</taxon>
    </lineage>
</organism>
<dbReference type="PANTHER" id="PTHR38149:SF1">
    <property type="entry name" value="ATPASE"/>
    <property type="match status" value="1"/>
</dbReference>
<sequence>MTDSRHTGGEPPYRRGPARAGGRSDRPDRMGRDHRSDHRGGYRSDRPRRDYDDQPREGALSDLIGHLHALDNRSYAAYKAITGHYTAPEGWVLHVDRVQPDPYAPPTHIRIEVPADLSGLEVLAEHELLSTRDRRIAVGDFLSRELHQGFKGTNLSIAAPGQEILERSCVTFLPGAVPGAWVIEVRARVSLPARGRSIQGHEASRIIGRDLTREAGNALDLTGRRAERLLAHVAALEDHRALTEALRANDWVSFLADGSLLPRRSGVSDEPMRSGAVPLTAPDTLAASVSLPHAGTVRGTAIGPGVTLIVGGGYHGKSTLLTAIERGVYPHVPGDGRELVATVPNAVKARAADGRAVTSVDLTPFISHLPGGRDTASFTTKNASGSTSQAASLMEAVEAGASALLLDEDTSATNLLIRDSRMRALVADEHEPITPLVDRVAALARDTGVSTVLVMGGSGDYLDVADRVLLMDSYELRDATARAAAVVAELPRPTTALSSFPTPTARVPLPAPARERRGPVRTRARGTDALTLDREDVDISDVAGIVDPGQAEAVAYALRALLEQRFDGESTLAECLGDLEALLDDEGLDALDDRPAFLVRPRMVDVAAAVNRYRPLGVAVGAPTVTEA</sequence>
<dbReference type="Pfam" id="PF21117">
    <property type="entry name" value="MRB1590_C"/>
    <property type="match status" value="1"/>
</dbReference>
<dbReference type="PANTHER" id="PTHR38149">
    <property type="entry name" value="ATPASE"/>
    <property type="match status" value="1"/>
</dbReference>
<evidence type="ECO:0000313" key="6">
    <source>
        <dbReference type="Proteomes" id="UP000594637"/>
    </source>
</evidence>
<feature type="region of interest" description="Disordered" evidence="1">
    <location>
        <begin position="1"/>
        <end position="57"/>
    </location>
</feature>
<gene>
    <name evidence="5" type="ORF">ID810_01480</name>
</gene>
<dbReference type="Pfam" id="PF09818">
    <property type="entry name" value="ABC_ATPase"/>
    <property type="match status" value="1"/>
</dbReference>
<dbReference type="InterPro" id="IPR046834">
    <property type="entry name" value="ABC_ATPase_C"/>
</dbReference>
<accession>A0A7T0LM55</accession>
<dbReference type="AlphaFoldDB" id="A0A7T0LM55"/>
<reference evidence="5 6" key="1">
    <citation type="submission" date="2020-11" db="EMBL/GenBank/DDBJ databases">
        <title>Actinomyces sp. ZJ750.</title>
        <authorList>
            <person name="Zhou J."/>
        </authorList>
    </citation>
    <scope>NUCLEOTIDE SEQUENCE [LARGE SCALE GENOMIC DNA]</scope>
    <source>
        <strain evidence="5 6">ZJ750</strain>
    </source>
</reference>
<feature type="compositionally biased region" description="Basic and acidic residues" evidence="1">
    <location>
        <begin position="22"/>
        <end position="56"/>
    </location>
</feature>
<dbReference type="InterPro" id="IPR027417">
    <property type="entry name" value="P-loop_NTPase"/>
</dbReference>
<dbReference type="Proteomes" id="UP000594637">
    <property type="component" value="Chromosome"/>
</dbReference>